<dbReference type="RefSeq" id="WP_015162788.1">
    <property type="nucleotide sequence ID" value="NC_019697.1"/>
</dbReference>
<sequence length="47" mass="5452">MLVDKAFLQENQQLNFAVFGDIHGRIALMYTLAILWRQQCIRAARST</sequence>
<reference evidence="1 2" key="1">
    <citation type="submission" date="2012-05" db="EMBL/GenBank/DDBJ databases">
        <title>Finished chromosome of genome of Chamaesiphon sp. PCC 6605.</title>
        <authorList>
            <consortium name="US DOE Joint Genome Institute"/>
            <person name="Gugger M."/>
            <person name="Coursin T."/>
            <person name="Rippka R."/>
            <person name="Tandeau De Marsac N."/>
            <person name="Huntemann M."/>
            <person name="Wei C.-L."/>
            <person name="Han J."/>
            <person name="Detter J.C."/>
            <person name="Han C."/>
            <person name="Tapia R."/>
            <person name="Chen A."/>
            <person name="Kyrpides N."/>
            <person name="Mavromatis K."/>
            <person name="Markowitz V."/>
            <person name="Szeto E."/>
            <person name="Ivanova N."/>
            <person name="Pagani I."/>
            <person name="Pati A."/>
            <person name="Goodwin L."/>
            <person name="Nordberg H.P."/>
            <person name="Cantor M.N."/>
            <person name="Hua S.X."/>
            <person name="Woyke T."/>
            <person name="Kerfeld C.A."/>
        </authorList>
    </citation>
    <scope>NUCLEOTIDE SEQUENCE [LARGE SCALE GENOMIC DNA]</scope>
    <source>
        <strain evidence="2">ATCC 27169 / PCC 6605</strain>
    </source>
</reference>
<evidence type="ECO:0000313" key="2">
    <source>
        <dbReference type="Proteomes" id="UP000010366"/>
    </source>
</evidence>
<protein>
    <submittedName>
        <fullName evidence="1">Uncharacterized protein</fullName>
    </submittedName>
</protein>
<evidence type="ECO:0000313" key="1">
    <source>
        <dbReference type="EMBL" id="AFY96713.1"/>
    </source>
</evidence>
<accession>K9UPU8</accession>
<dbReference type="AlphaFoldDB" id="K9UPU8"/>
<name>K9UPU8_CHAP6</name>
<dbReference type="Proteomes" id="UP000010366">
    <property type="component" value="Chromosome"/>
</dbReference>
<proteinExistence type="predicted"/>
<dbReference type="EMBL" id="CP003600">
    <property type="protein sequence ID" value="AFY96713.1"/>
    <property type="molecule type" value="Genomic_DNA"/>
</dbReference>
<dbReference type="HOGENOM" id="CLU_3166109_0_0_3"/>
<organism evidence="1 2">
    <name type="scientific">Chamaesiphon minutus (strain ATCC 27169 / PCC 6605)</name>
    <dbReference type="NCBI Taxonomy" id="1173020"/>
    <lineage>
        <taxon>Bacteria</taxon>
        <taxon>Bacillati</taxon>
        <taxon>Cyanobacteriota</taxon>
        <taxon>Cyanophyceae</taxon>
        <taxon>Gomontiellales</taxon>
        <taxon>Chamaesiphonaceae</taxon>
        <taxon>Chamaesiphon</taxon>
    </lineage>
</organism>
<dbReference type="KEGG" id="cmp:Cha6605_5862"/>
<gene>
    <name evidence="1" type="ORF">Cha6605_5862</name>
</gene>
<dbReference type="OrthoDB" id="3720547at2"/>
<keyword evidence="2" id="KW-1185">Reference proteome</keyword>